<reference evidence="1 2" key="1">
    <citation type="journal article" date="2021" name="Hortic Res">
        <title>Chromosome-scale assembly of the Dendrobium chrysotoxum genome enhances the understanding of orchid evolution.</title>
        <authorList>
            <person name="Zhang Y."/>
            <person name="Zhang G.Q."/>
            <person name="Zhang D."/>
            <person name="Liu X.D."/>
            <person name="Xu X.Y."/>
            <person name="Sun W.H."/>
            <person name="Yu X."/>
            <person name="Zhu X."/>
            <person name="Wang Z.W."/>
            <person name="Zhao X."/>
            <person name="Zhong W.Y."/>
            <person name="Chen H."/>
            <person name="Yin W.L."/>
            <person name="Huang T."/>
            <person name="Niu S.C."/>
            <person name="Liu Z.J."/>
        </authorList>
    </citation>
    <scope>NUCLEOTIDE SEQUENCE [LARGE SCALE GENOMIC DNA]</scope>
    <source>
        <strain evidence="1">Lindl</strain>
    </source>
</reference>
<dbReference type="AlphaFoldDB" id="A0AAV7GVU8"/>
<accession>A0AAV7GVU8</accession>
<evidence type="ECO:0000313" key="2">
    <source>
        <dbReference type="Proteomes" id="UP000775213"/>
    </source>
</evidence>
<dbReference type="EMBL" id="JAGFBR010000011">
    <property type="protein sequence ID" value="KAH0459768.1"/>
    <property type="molecule type" value="Genomic_DNA"/>
</dbReference>
<gene>
    <name evidence="1" type="ORF">IEQ34_012582</name>
</gene>
<organism evidence="1 2">
    <name type="scientific">Dendrobium chrysotoxum</name>
    <name type="common">Orchid</name>
    <dbReference type="NCBI Taxonomy" id="161865"/>
    <lineage>
        <taxon>Eukaryota</taxon>
        <taxon>Viridiplantae</taxon>
        <taxon>Streptophyta</taxon>
        <taxon>Embryophyta</taxon>
        <taxon>Tracheophyta</taxon>
        <taxon>Spermatophyta</taxon>
        <taxon>Magnoliopsida</taxon>
        <taxon>Liliopsida</taxon>
        <taxon>Asparagales</taxon>
        <taxon>Orchidaceae</taxon>
        <taxon>Epidendroideae</taxon>
        <taxon>Malaxideae</taxon>
        <taxon>Dendrobiinae</taxon>
        <taxon>Dendrobium</taxon>
    </lineage>
</organism>
<sequence length="109" mass="12226">MVPVETIKNIFMNVFLVILTWLAVCRLFVVHSLPPPFVPCLLCLRARNEALFGRGFPAVDKILPGETNLDFPGSKTDGLVDCPGRFISPFLYLFWGPGVPRGWFVLAIY</sequence>
<keyword evidence="2" id="KW-1185">Reference proteome</keyword>
<evidence type="ECO:0000313" key="1">
    <source>
        <dbReference type="EMBL" id="KAH0459768.1"/>
    </source>
</evidence>
<comment type="caution">
    <text evidence="1">The sequence shown here is derived from an EMBL/GenBank/DDBJ whole genome shotgun (WGS) entry which is preliminary data.</text>
</comment>
<dbReference type="Proteomes" id="UP000775213">
    <property type="component" value="Unassembled WGS sequence"/>
</dbReference>
<name>A0AAV7GVU8_DENCH</name>
<protein>
    <submittedName>
        <fullName evidence="1">Uncharacterized protein</fullName>
    </submittedName>
</protein>
<proteinExistence type="predicted"/>